<dbReference type="Proteomes" id="UP001302020">
    <property type="component" value="Chromosome"/>
</dbReference>
<feature type="transmembrane region" description="Helical" evidence="6">
    <location>
        <begin position="115"/>
        <end position="136"/>
    </location>
</feature>
<feature type="transmembrane region" description="Helical" evidence="6">
    <location>
        <begin position="308"/>
        <end position="332"/>
    </location>
</feature>
<dbReference type="CDD" id="cd17324">
    <property type="entry name" value="MFS_NepI_like"/>
    <property type="match status" value="1"/>
</dbReference>
<feature type="transmembrane region" description="Helical" evidence="6">
    <location>
        <begin position="21"/>
        <end position="43"/>
    </location>
</feature>
<feature type="transmembrane region" description="Helical" evidence="6">
    <location>
        <begin position="374"/>
        <end position="393"/>
    </location>
</feature>
<name>A0ABZ0JJL4_9XANT</name>
<dbReference type="InterPro" id="IPR020846">
    <property type="entry name" value="MFS_dom"/>
</dbReference>
<evidence type="ECO:0000256" key="1">
    <source>
        <dbReference type="ARBA" id="ARBA00004651"/>
    </source>
</evidence>
<dbReference type="PANTHER" id="PTHR43124:SF8">
    <property type="entry name" value="INNER MEMBRANE TRANSPORT PROTEIN YDHP"/>
    <property type="match status" value="1"/>
</dbReference>
<keyword evidence="2" id="KW-1003">Cell membrane</keyword>
<keyword evidence="5 6" id="KW-0472">Membrane</keyword>
<evidence type="ECO:0000256" key="4">
    <source>
        <dbReference type="ARBA" id="ARBA00022989"/>
    </source>
</evidence>
<dbReference type="EMBL" id="CP126172">
    <property type="protein sequence ID" value="WOS39985.1"/>
    <property type="molecule type" value="Genomic_DNA"/>
</dbReference>
<dbReference type="InterPro" id="IPR001958">
    <property type="entry name" value="Tet-R_TetA/multi-R_MdtG-like"/>
</dbReference>
<evidence type="ECO:0000256" key="6">
    <source>
        <dbReference type="SAM" id="Phobius"/>
    </source>
</evidence>
<evidence type="ECO:0000256" key="5">
    <source>
        <dbReference type="ARBA" id="ARBA00023136"/>
    </source>
</evidence>
<feature type="transmembrane region" description="Helical" evidence="6">
    <location>
        <begin position="344"/>
        <end position="368"/>
    </location>
</feature>
<dbReference type="SUPFAM" id="SSF103473">
    <property type="entry name" value="MFS general substrate transporter"/>
    <property type="match status" value="1"/>
</dbReference>
<organism evidence="8 9">
    <name type="scientific">Xanthomonas rydalmerensis</name>
    <dbReference type="NCBI Taxonomy" id="3046274"/>
    <lineage>
        <taxon>Bacteria</taxon>
        <taxon>Pseudomonadati</taxon>
        <taxon>Pseudomonadota</taxon>
        <taxon>Gammaproteobacteria</taxon>
        <taxon>Lysobacterales</taxon>
        <taxon>Lysobacteraceae</taxon>
        <taxon>Xanthomonas</taxon>
    </lineage>
</organism>
<protein>
    <submittedName>
        <fullName evidence="8">MFS transporter</fullName>
    </submittedName>
</protein>
<gene>
    <name evidence="8" type="ORF">QN243_16485</name>
</gene>
<proteinExistence type="predicted"/>
<feature type="transmembrane region" description="Helical" evidence="6">
    <location>
        <begin position="283"/>
        <end position="302"/>
    </location>
</feature>
<dbReference type="InterPro" id="IPR050189">
    <property type="entry name" value="MFS_Efflux_Transporters"/>
</dbReference>
<sequence length="416" mass="41407">MAASLAPPPHPPAAGRTPIALFALTAGAFGIGTTEFVIMGLLLQVAADLQVSVPAAGLLISGYALGVFLGAPLLTVASRRWPRKRVLLALMLVFTAGNLACALAPTYAALMAARVVTSLAHGTFFGVGAVVATTLVPPQRKASAISTMFTGLTVATLLGVPAGAWLGLQYGWRATFWAVAAIGALATVVIAALVPADRDAPPAPPLREELRAVGRAPVLLGLATTVLGYAGVFAVYTYVQPLLTQVTGVADSAVSPLLLVFGVGMIVGNVLGGRLADRRPRQALPLSLGALAVVLAALTFALPSAPAMALGIGLLGVAAFATVAPLQVWVLGKAGEAGRHLASSLNIGAFNLGNALGAWLGGLVLGHGGSLSQLPWVAALLTLAGLAVALGALRLSPATAVPAPDTGAGCAAGGAA</sequence>
<dbReference type="PROSITE" id="PS50850">
    <property type="entry name" value="MFS"/>
    <property type="match status" value="1"/>
</dbReference>
<dbReference type="Gene3D" id="1.20.1250.20">
    <property type="entry name" value="MFS general substrate transporter like domains"/>
    <property type="match status" value="1"/>
</dbReference>
<evidence type="ECO:0000313" key="8">
    <source>
        <dbReference type="EMBL" id="WOS39985.1"/>
    </source>
</evidence>
<dbReference type="RefSeq" id="WP_167087312.1">
    <property type="nucleotide sequence ID" value="NZ_CP126170.1"/>
</dbReference>
<dbReference type="PANTHER" id="PTHR43124">
    <property type="entry name" value="PURINE EFFLUX PUMP PBUE"/>
    <property type="match status" value="1"/>
</dbReference>
<feature type="transmembrane region" description="Helical" evidence="6">
    <location>
        <begin position="55"/>
        <end position="74"/>
    </location>
</feature>
<evidence type="ECO:0000256" key="3">
    <source>
        <dbReference type="ARBA" id="ARBA00022692"/>
    </source>
</evidence>
<evidence type="ECO:0000259" key="7">
    <source>
        <dbReference type="PROSITE" id="PS50850"/>
    </source>
</evidence>
<keyword evidence="4 6" id="KW-1133">Transmembrane helix</keyword>
<evidence type="ECO:0000313" key="9">
    <source>
        <dbReference type="Proteomes" id="UP001302020"/>
    </source>
</evidence>
<keyword evidence="9" id="KW-1185">Reference proteome</keyword>
<dbReference type="InterPro" id="IPR036259">
    <property type="entry name" value="MFS_trans_sf"/>
</dbReference>
<feature type="transmembrane region" description="Helical" evidence="6">
    <location>
        <begin position="253"/>
        <end position="271"/>
    </location>
</feature>
<comment type="subcellular location">
    <subcellularLocation>
        <location evidence="1">Cell membrane</location>
        <topology evidence="1">Multi-pass membrane protein</topology>
    </subcellularLocation>
</comment>
<feature type="transmembrane region" description="Helical" evidence="6">
    <location>
        <begin position="86"/>
        <end position="109"/>
    </location>
</feature>
<feature type="transmembrane region" description="Helical" evidence="6">
    <location>
        <begin position="174"/>
        <end position="196"/>
    </location>
</feature>
<dbReference type="Pfam" id="PF07690">
    <property type="entry name" value="MFS_1"/>
    <property type="match status" value="1"/>
</dbReference>
<evidence type="ECO:0000256" key="2">
    <source>
        <dbReference type="ARBA" id="ARBA00022475"/>
    </source>
</evidence>
<accession>A0ABZ0JJL4</accession>
<feature type="transmembrane region" description="Helical" evidence="6">
    <location>
        <begin position="217"/>
        <end position="238"/>
    </location>
</feature>
<feature type="domain" description="Major facilitator superfamily (MFS) profile" evidence="7">
    <location>
        <begin position="20"/>
        <end position="400"/>
    </location>
</feature>
<keyword evidence="3 6" id="KW-0812">Transmembrane</keyword>
<dbReference type="InterPro" id="IPR011701">
    <property type="entry name" value="MFS"/>
</dbReference>
<dbReference type="PRINTS" id="PR01035">
    <property type="entry name" value="TCRTETA"/>
</dbReference>
<reference evidence="8 9" key="1">
    <citation type="submission" date="2023-05" db="EMBL/GenBank/DDBJ databases">
        <title>Xanthomonas rydalmerenesis sp. nov., a novel Xanthomonas species isolated from Fragaria x ananassa.</title>
        <authorList>
            <person name="McKnight D.J.E."/>
            <person name="Wong-Bajracharya J."/>
            <person name="Okoh E.B."/>
            <person name="Snijders F."/>
            <person name="Lidbetter F."/>
            <person name="Webster J."/>
            <person name="Djordjevic S.P."/>
            <person name="Bogema D.R."/>
            <person name="Chapman T.A."/>
        </authorList>
    </citation>
    <scope>NUCLEOTIDE SEQUENCE [LARGE SCALE GENOMIC DNA]</scope>
    <source>
        <strain evidence="8 9">DAR34883</strain>
    </source>
</reference>
<feature type="transmembrane region" description="Helical" evidence="6">
    <location>
        <begin position="148"/>
        <end position="168"/>
    </location>
</feature>